<reference evidence="2 3" key="1">
    <citation type="submission" date="2024-04" db="EMBL/GenBank/DDBJ databases">
        <authorList>
            <person name="Waldvogel A.-M."/>
            <person name="Schoenle A."/>
        </authorList>
    </citation>
    <scope>NUCLEOTIDE SEQUENCE [LARGE SCALE GENOMIC DNA]</scope>
</reference>
<sequence length="75" mass="8327">MTSVQVLSETDLEPEGDAGRSRRSLNLENCGLLNGAYWCYQNAVVQLLRTAGPLMSTLSAQETVWTHCEEAELLR</sequence>
<dbReference type="AlphaFoldDB" id="A0AAV2L541"/>
<gene>
    <name evidence="2" type="ORF">KC01_LOCUS24976</name>
</gene>
<evidence type="ECO:0000256" key="1">
    <source>
        <dbReference type="SAM" id="MobiDB-lite"/>
    </source>
</evidence>
<keyword evidence="3" id="KW-1185">Reference proteome</keyword>
<name>A0AAV2L541_KNICA</name>
<evidence type="ECO:0000313" key="3">
    <source>
        <dbReference type="Proteomes" id="UP001497482"/>
    </source>
</evidence>
<dbReference type="EMBL" id="OZ035843">
    <property type="protein sequence ID" value="CAL1596275.1"/>
    <property type="molecule type" value="Genomic_DNA"/>
</dbReference>
<protein>
    <submittedName>
        <fullName evidence="2">Uncharacterized protein</fullName>
    </submittedName>
</protein>
<proteinExistence type="predicted"/>
<dbReference type="Proteomes" id="UP001497482">
    <property type="component" value="Chromosome 21"/>
</dbReference>
<organism evidence="2 3">
    <name type="scientific">Knipowitschia caucasica</name>
    <name type="common">Caucasian dwarf goby</name>
    <name type="synonym">Pomatoschistus caucasicus</name>
    <dbReference type="NCBI Taxonomy" id="637954"/>
    <lineage>
        <taxon>Eukaryota</taxon>
        <taxon>Metazoa</taxon>
        <taxon>Chordata</taxon>
        <taxon>Craniata</taxon>
        <taxon>Vertebrata</taxon>
        <taxon>Euteleostomi</taxon>
        <taxon>Actinopterygii</taxon>
        <taxon>Neopterygii</taxon>
        <taxon>Teleostei</taxon>
        <taxon>Neoteleostei</taxon>
        <taxon>Acanthomorphata</taxon>
        <taxon>Gobiaria</taxon>
        <taxon>Gobiiformes</taxon>
        <taxon>Gobioidei</taxon>
        <taxon>Gobiidae</taxon>
        <taxon>Gobiinae</taxon>
        <taxon>Knipowitschia</taxon>
    </lineage>
</organism>
<accession>A0AAV2L541</accession>
<feature type="region of interest" description="Disordered" evidence="1">
    <location>
        <begin position="1"/>
        <end position="22"/>
    </location>
</feature>
<evidence type="ECO:0000313" key="2">
    <source>
        <dbReference type="EMBL" id="CAL1596275.1"/>
    </source>
</evidence>